<accession>A0ACC1ST72</accession>
<comment type="caution">
    <text evidence="1">The sequence shown here is derived from an EMBL/GenBank/DDBJ whole genome shotgun (WGS) entry which is preliminary data.</text>
</comment>
<dbReference type="EMBL" id="JANRMS010000133">
    <property type="protein sequence ID" value="KAJ3545904.1"/>
    <property type="molecule type" value="Genomic_DNA"/>
</dbReference>
<keyword evidence="2" id="KW-1185">Reference proteome</keyword>
<sequence length="450" mass="51097">MPSLPNEVLGHIFSFLDVDSPSPLEKTHLYNEPFNMVKAILVPRKLDNLRDDFYPNHPIKAASMVCTSWRAAILRILYRHVIWCTACIKQPVEENTNTSHLPFIEFLLRNDLARSVKSVSILLHYSQTSRHSLDLGDETGVLRPGTSGHGELFYPGVQQFESEDQRVPSQLWDNNWLWESIFQHLDPLRFTLISSPALLLSLFSRDIVIPRRKVVFPPYDIVSFSREPEQTFGLSRPFLDPNTPEAIPCTLFTIRPWEHLLINEGSTVDIWRTAFPEDYFVPSLLPVLLNSSDACIKPLLPNLASLSYISVHPHHSISRHLILKLPPVKSLYLQFAPKDGPEADEESLRPSRISQDSMGAAMITGTICLPSTIRSDRALACIQLCPRAIGARGNPRTRAWAGLQHLVCREVLDEEAWQTVEPFHERFREAGRLKLRHVGDGVFLRVDGTL</sequence>
<evidence type="ECO:0000313" key="2">
    <source>
        <dbReference type="Proteomes" id="UP001148629"/>
    </source>
</evidence>
<protein>
    <submittedName>
        <fullName evidence="1">Uncharacterized protein</fullName>
    </submittedName>
</protein>
<reference evidence="1" key="1">
    <citation type="submission" date="2022-08" db="EMBL/GenBank/DDBJ databases">
        <title>Genome Sequence of Fusarium decemcellulare.</title>
        <authorList>
            <person name="Buettner E."/>
        </authorList>
    </citation>
    <scope>NUCLEOTIDE SEQUENCE</scope>
    <source>
        <strain evidence="1">Babe19</strain>
    </source>
</reference>
<gene>
    <name evidence="1" type="ORF">NM208_g2270</name>
</gene>
<proteinExistence type="predicted"/>
<dbReference type="Proteomes" id="UP001148629">
    <property type="component" value="Unassembled WGS sequence"/>
</dbReference>
<evidence type="ECO:0000313" key="1">
    <source>
        <dbReference type="EMBL" id="KAJ3545904.1"/>
    </source>
</evidence>
<organism evidence="1 2">
    <name type="scientific">Fusarium decemcellulare</name>
    <dbReference type="NCBI Taxonomy" id="57161"/>
    <lineage>
        <taxon>Eukaryota</taxon>
        <taxon>Fungi</taxon>
        <taxon>Dikarya</taxon>
        <taxon>Ascomycota</taxon>
        <taxon>Pezizomycotina</taxon>
        <taxon>Sordariomycetes</taxon>
        <taxon>Hypocreomycetidae</taxon>
        <taxon>Hypocreales</taxon>
        <taxon>Nectriaceae</taxon>
        <taxon>Fusarium</taxon>
        <taxon>Fusarium decemcellulare species complex</taxon>
    </lineage>
</organism>
<name>A0ACC1ST72_9HYPO</name>